<accession>A0ABX8MUB2</accession>
<keyword evidence="1" id="KW-0175">Coiled coil</keyword>
<evidence type="ECO:0000256" key="2">
    <source>
        <dbReference type="SAM" id="MobiDB-lite"/>
    </source>
</evidence>
<name>A0ABX8MUB2_9PSED</name>
<evidence type="ECO:0000256" key="1">
    <source>
        <dbReference type="SAM" id="Coils"/>
    </source>
</evidence>
<dbReference type="Proteomes" id="UP000693952">
    <property type="component" value="Chromosome"/>
</dbReference>
<evidence type="ECO:0008006" key="5">
    <source>
        <dbReference type="Google" id="ProtNLM"/>
    </source>
</evidence>
<keyword evidence="4" id="KW-1185">Reference proteome</keyword>
<feature type="coiled-coil region" evidence="1">
    <location>
        <begin position="75"/>
        <end position="102"/>
    </location>
</feature>
<proteinExistence type="predicted"/>
<evidence type="ECO:0000313" key="3">
    <source>
        <dbReference type="EMBL" id="QXH42802.1"/>
    </source>
</evidence>
<reference evidence="3" key="1">
    <citation type="submission" date="2021-06" db="EMBL/GenBank/DDBJ databases">
        <title>Updating the genus Pseudomonas: Description of 43 new species and partition of the Pseudomonas putida group.</title>
        <authorList>
            <person name="Girard L."/>
            <person name="Lood C."/>
            <person name="Vandamme P."/>
            <person name="Rokni-Zadeh H."/>
            <person name="van Noort V."/>
            <person name="Hofte M."/>
            <person name="Lavigne R."/>
            <person name="De Mot R."/>
        </authorList>
    </citation>
    <scope>NUCLEOTIDE SEQUENCE</scope>
    <source>
        <strain evidence="3">CMR12a</strain>
    </source>
</reference>
<organism evidence="3 4">
    <name type="scientific">Pseudomonas sessilinigenes</name>
    <dbReference type="NCBI Taxonomy" id="658629"/>
    <lineage>
        <taxon>Bacteria</taxon>
        <taxon>Pseudomonadati</taxon>
        <taxon>Pseudomonadota</taxon>
        <taxon>Gammaproteobacteria</taxon>
        <taxon>Pseudomonadales</taxon>
        <taxon>Pseudomonadaceae</taxon>
        <taxon>Pseudomonas</taxon>
    </lineage>
</organism>
<dbReference type="EMBL" id="CP077074">
    <property type="protein sequence ID" value="QXH42802.1"/>
    <property type="molecule type" value="Genomic_DNA"/>
</dbReference>
<sequence>MSLSVGFPGPGAILINGKSPATINALSDASAEGAPQALGTEDSGALRVGGGSAKQAEKAESGDAGGEGDNHSIVVKMLLQRMKELQEQLKQQQQQLAAAQAANYPTPEAKQTAVMAVQAQVAQTNAALAEVSGNLVRELAKESGSSGKLVNTSA</sequence>
<gene>
    <name evidence="3" type="ORF">KSS89_11455</name>
</gene>
<dbReference type="RefSeq" id="WP_124346302.1">
    <property type="nucleotide sequence ID" value="NZ_CP027706.1"/>
</dbReference>
<protein>
    <recommendedName>
        <fullName evidence="5">FlxA-like protein</fullName>
    </recommendedName>
</protein>
<feature type="region of interest" description="Disordered" evidence="2">
    <location>
        <begin position="26"/>
        <end position="70"/>
    </location>
</feature>
<evidence type="ECO:0000313" key="4">
    <source>
        <dbReference type="Proteomes" id="UP000693952"/>
    </source>
</evidence>